<feature type="domain" description="ABC transmembrane type-1" evidence="14">
    <location>
        <begin position="106"/>
        <end position="295"/>
    </location>
</feature>
<accession>A0A1H5JVC2</accession>
<dbReference type="PANTHER" id="PTHR43297:SF2">
    <property type="entry name" value="DIPEPTIDE TRANSPORT ATP-BINDING PROTEIN DPPD"/>
    <property type="match status" value="1"/>
</dbReference>
<dbReference type="FunFam" id="3.40.50.300:FF:000016">
    <property type="entry name" value="Oligopeptide ABC transporter ATP-binding component"/>
    <property type="match status" value="1"/>
</dbReference>
<keyword evidence="6 11" id="KW-0812">Transmembrane</keyword>
<organism evidence="15 16">
    <name type="scientific">Jiangella alba</name>
    <dbReference type="NCBI Taxonomy" id="561176"/>
    <lineage>
        <taxon>Bacteria</taxon>
        <taxon>Bacillati</taxon>
        <taxon>Actinomycetota</taxon>
        <taxon>Actinomycetes</taxon>
        <taxon>Jiangellales</taxon>
        <taxon>Jiangellaceae</taxon>
        <taxon>Jiangella</taxon>
    </lineage>
</organism>
<dbReference type="Pfam" id="PF00005">
    <property type="entry name" value="ABC_tran"/>
    <property type="match status" value="1"/>
</dbReference>
<dbReference type="InterPro" id="IPR013563">
    <property type="entry name" value="Oligopep_ABC_C"/>
</dbReference>
<dbReference type="GO" id="GO:0016887">
    <property type="term" value="F:ATP hydrolysis activity"/>
    <property type="evidence" value="ECO:0007669"/>
    <property type="project" value="InterPro"/>
</dbReference>
<dbReference type="CDD" id="cd03257">
    <property type="entry name" value="ABC_NikE_OppD_transporters"/>
    <property type="match status" value="1"/>
</dbReference>
<dbReference type="PROSITE" id="PS50893">
    <property type="entry name" value="ABC_TRANSPORTER_2"/>
    <property type="match status" value="1"/>
</dbReference>
<name>A0A1H5JVC2_9ACTN</name>
<dbReference type="Gene3D" id="3.40.50.300">
    <property type="entry name" value="P-loop containing nucleotide triphosphate hydrolases"/>
    <property type="match status" value="1"/>
</dbReference>
<sequence>MTTTVPHSEGAVDMDGIASPLGASGRNRPDGRGRSLWRAVFQQPLAVLSLGYLLAVVLAAVTAGFLAPYDPSDVDLNHILSGPTAGHWLGTDSLGRDVLSRLMFGGRLSMAHAAIAVTTFLLVGVSWGLVAGFFGGWADRVFTWLIDVVIAIPALVILLVVLSVFDGDMTIAMIALGVLAAPGFARIVRGVTLGVREELYVSAARVFGIPNRHIVVKHVLPRVAGPILVHASLFAGGALLIDAGLAYLGFGPQPPTPTWGGMIIEASSVVSRQPWLLVPPGVTLGLATLALALLGDAIRDAGAERSGRAPASGRRPGSDSKVRASITSRPAGANADDALLSVRDVSISLSLNAREVEVVAGVDLDIRAGETVGLVGESGCGKSVLGSAILGLLPAAGQVTSGSIVYNGIDLASASPRTIQGLRGSGIALIAQDPIAGLDPVYTAGQQVDELVRRHHGGSRKAVRARSLDLLSDARLPDPISVAGRFPHELSGGMAQRVAIAMALAGEPSLLIADEPTTALDVTVQSEILQLLQRLQRDRGMAIMLITHDWGVVAEMCQRAHVMYAGHIVESCSAREMFGRPSHPYTLGLLGSMPRRSLPGRALPAIPGVVPAPGSWPVGCHFAPRCDFATPECTEEPIPMLDAGAAHSVRCLRYEDVHRSSR</sequence>
<dbReference type="InterPro" id="IPR050388">
    <property type="entry name" value="ABC_Ni/Peptide_Import"/>
</dbReference>
<evidence type="ECO:0000256" key="1">
    <source>
        <dbReference type="ARBA" id="ARBA00004141"/>
    </source>
</evidence>
<evidence type="ECO:0000256" key="4">
    <source>
        <dbReference type="ARBA" id="ARBA00022448"/>
    </source>
</evidence>
<dbReference type="InterPro" id="IPR025966">
    <property type="entry name" value="OppC_N"/>
</dbReference>
<dbReference type="OrthoDB" id="3677453at2"/>
<dbReference type="AlphaFoldDB" id="A0A1H5JVC2"/>
<evidence type="ECO:0000259" key="14">
    <source>
        <dbReference type="PROSITE" id="PS50928"/>
    </source>
</evidence>
<comment type="subcellular location">
    <subcellularLocation>
        <location evidence="11">Cell membrane</location>
        <topology evidence="11">Multi-pass membrane protein</topology>
    </subcellularLocation>
    <subcellularLocation>
        <location evidence="2">Cell membrane</location>
        <topology evidence="2">Peripheral membrane protein</topology>
    </subcellularLocation>
    <subcellularLocation>
        <location evidence="1">Membrane</location>
        <topology evidence="1">Multi-pass membrane protein</topology>
    </subcellularLocation>
</comment>
<dbReference type="InterPro" id="IPR017871">
    <property type="entry name" value="ABC_transporter-like_CS"/>
</dbReference>
<evidence type="ECO:0000256" key="12">
    <source>
        <dbReference type="SAM" id="MobiDB-lite"/>
    </source>
</evidence>
<dbReference type="GO" id="GO:0005886">
    <property type="term" value="C:plasma membrane"/>
    <property type="evidence" value="ECO:0007669"/>
    <property type="project" value="UniProtKB-SubCell"/>
</dbReference>
<keyword evidence="9 11" id="KW-1133">Transmembrane helix</keyword>
<feature type="domain" description="ABC transporter" evidence="13">
    <location>
        <begin position="342"/>
        <end position="590"/>
    </location>
</feature>
<dbReference type="Gene3D" id="1.10.3720.10">
    <property type="entry name" value="MetI-like"/>
    <property type="match status" value="1"/>
</dbReference>
<keyword evidence="8" id="KW-0067">ATP-binding</keyword>
<evidence type="ECO:0000313" key="16">
    <source>
        <dbReference type="Proteomes" id="UP000181980"/>
    </source>
</evidence>
<dbReference type="GO" id="GO:0055085">
    <property type="term" value="P:transmembrane transport"/>
    <property type="evidence" value="ECO:0007669"/>
    <property type="project" value="InterPro"/>
</dbReference>
<dbReference type="STRING" id="561176.SAMN04488561_1755"/>
<feature type="transmembrane region" description="Helical" evidence="11">
    <location>
        <begin position="171"/>
        <end position="188"/>
    </location>
</feature>
<evidence type="ECO:0000256" key="3">
    <source>
        <dbReference type="ARBA" id="ARBA00005417"/>
    </source>
</evidence>
<dbReference type="EMBL" id="FNUC01000003">
    <property type="protein sequence ID" value="SEE56354.1"/>
    <property type="molecule type" value="Genomic_DNA"/>
</dbReference>
<dbReference type="InterPro" id="IPR027417">
    <property type="entry name" value="P-loop_NTPase"/>
</dbReference>
<dbReference type="SMART" id="SM00382">
    <property type="entry name" value="AAA"/>
    <property type="match status" value="1"/>
</dbReference>
<reference evidence="16" key="1">
    <citation type="submission" date="2016-10" db="EMBL/GenBank/DDBJ databases">
        <authorList>
            <person name="Varghese N."/>
            <person name="Submissions S."/>
        </authorList>
    </citation>
    <scope>NUCLEOTIDE SEQUENCE [LARGE SCALE GENOMIC DNA]</scope>
    <source>
        <strain evidence="16">DSM 45237</strain>
    </source>
</reference>
<feature type="transmembrane region" description="Helical" evidence="11">
    <location>
        <begin position="110"/>
        <end position="134"/>
    </location>
</feature>
<evidence type="ECO:0000313" key="15">
    <source>
        <dbReference type="EMBL" id="SEE56354.1"/>
    </source>
</evidence>
<feature type="region of interest" description="Disordered" evidence="12">
    <location>
        <begin position="304"/>
        <end position="327"/>
    </location>
</feature>
<dbReference type="NCBIfam" id="TIGR01727">
    <property type="entry name" value="oligo_HPY"/>
    <property type="match status" value="1"/>
</dbReference>
<feature type="transmembrane region" description="Helical" evidence="11">
    <location>
        <begin position="45"/>
        <end position="67"/>
    </location>
</feature>
<dbReference type="Proteomes" id="UP000181980">
    <property type="component" value="Unassembled WGS sequence"/>
</dbReference>
<comment type="similarity">
    <text evidence="11">Belongs to the binding-protein-dependent transport system permease family.</text>
</comment>
<dbReference type="InterPro" id="IPR003439">
    <property type="entry name" value="ABC_transporter-like_ATP-bd"/>
</dbReference>
<proteinExistence type="inferred from homology"/>
<comment type="similarity">
    <text evidence="3">Belongs to the ABC transporter superfamily.</text>
</comment>
<evidence type="ECO:0000256" key="2">
    <source>
        <dbReference type="ARBA" id="ARBA00004202"/>
    </source>
</evidence>
<dbReference type="CDD" id="cd06261">
    <property type="entry name" value="TM_PBP2"/>
    <property type="match status" value="1"/>
</dbReference>
<feature type="region of interest" description="Disordered" evidence="12">
    <location>
        <begin position="1"/>
        <end position="29"/>
    </location>
</feature>
<keyword evidence="10 11" id="KW-0472">Membrane</keyword>
<dbReference type="Pfam" id="PF12911">
    <property type="entry name" value="OppC_N"/>
    <property type="match status" value="1"/>
</dbReference>
<evidence type="ECO:0000256" key="11">
    <source>
        <dbReference type="RuleBase" id="RU363032"/>
    </source>
</evidence>
<evidence type="ECO:0000256" key="9">
    <source>
        <dbReference type="ARBA" id="ARBA00022989"/>
    </source>
</evidence>
<dbReference type="PROSITE" id="PS50928">
    <property type="entry name" value="ABC_TM1"/>
    <property type="match status" value="1"/>
</dbReference>
<dbReference type="InterPro" id="IPR000515">
    <property type="entry name" value="MetI-like"/>
</dbReference>
<evidence type="ECO:0000259" key="13">
    <source>
        <dbReference type="PROSITE" id="PS50893"/>
    </source>
</evidence>
<dbReference type="GO" id="GO:0015833">
    <property type="term" value="P:peptide transport"/>
    <property type="evidence" value="ECO:0007669"/>
    <property type="project" value="InterPro"/>
</dbReference>
<dbReference type="GO" id="GO:0005524">
    <property type="term" value="F:ATP binding"/>
    <property type="evidence" value="ECO:0007669"/>
    <property type="project" value="UniProtKB-KW"/>
</dbReference>
<evidence type="ECO:0000256" key="8">
    <source>
        <dbReference type="ARBA" id="ARBA00022840"/>
    </source>
</evidence>
<dbReference type="SUPFAM" id="SSF161098">
    <property type="entry name" value="MetI-like"/>
    <property type="match status" value="1"/>
</dbReference>
<dbReference type="InterPro" id="IPR035906">
    <property type="entry name" value="MetI-like_sf"/>
</dbReference>
<keyword evidence="4 11" id="KW-0813">Transport</keyword>
<feature type="transmembrane region" description="Helical" evidence="11">
    <location>
        <begin position="227"/>
        <end position="250"/>
    </location>
</feature>
<evidence type="ECO:0000256" key="7">
    <source>
        <dbReference type="ARBA" id="ARBA00022741"/>
    </source>
</evidence>
<keyword evidence="5" id="KW-1003">Cell membrane</keyword>
<evidence type="ECO:0000256" key="10">
    <source>
        <dbReference type="ARBA" id="ARBA00023136"/>
    </source>
</evidence>
<dbReference type="Pfam" id="PF00528">
    <property type="entry name" value="BPD_transp_1"/>
    <property type="match status" value="1"/>
</dbReference>
<gene>
    <name evidence="15" type="ORF">SAMN04488561_1755</name>
</gene>
<keyword evidence="7" id="KW-0547">Nucleotide-binding</keyword>
<feature type="transmembrane region" description="Helical" evidence="11">
    <location>
        <begin position="141"/>
        <end position="165"/>
    </location>
</feature>
<dbReference type="PROSITE" id="PS00211">
    <property type="entry name" value="ABC_TRANSPORTER_1"/>
    <property type="match status" value="1"/>
</dbReference>
<dbReference type="SUPFAM" id="SSF52540">
    <property type="entry name" value="P-loop containing nucleoside triphosphate hydrolases"/>
    <property type="match status" value="1"/>
</dbReference>
<dbReference type="PANTHER" id="PTHR43297">
    <property type="entry name" value="OLIGOPEPTIDE TRANSPORT ATP-BINDING PROTEIN APPD"/>
    <property type="match status" value="1"/>
</dbReference>
<evidence type="ECO:0000256" key="5">
    <source>
        <dbReference type="ARBA" id="ARBA00022475"/>
    </source>
</evidence>
<protein>
    <submittedName>
        <fullName evidence="15">Peptide/nickel transport system permease protein</fullName>
    </submittedName>
</protein>
<dbReference type="RefSeq" id="WP_074946239.1">
    <property type="nucleotide sequence ID" value="NZ_FNUC01000003.1"/>
</dbReference>
<keyword evidence="16" id="KW-1185">Reference proteome</keyword>
<dbReference type="InterPro" id="IPR003593">
    <property type="entry name" value="AAA+_ATPase"/>
</dbReference>
<evidence type="ECO:0000256" key="6">
    <source>
        <dbReference type="ARBA" id="ARBA00022692"/>
    </source>
</evidence>
<dbReference type="Pfam" id="PF08352">
    <property type="entry name" value="oligo_HPY"/>
    <property type="match status" value="1"/>
</dbReference>